<dbReference type="Pfam" id="PF06985">
    <property type="entry name" value="HET"/>
    <property type="match status" value="1"/>
</dbReference>
<proteinExistence type="predicted"/>
<sequence length="934" mass="106937">MFHIRRKTQFPWKAHASLEDQPPPQRCGIRRLLTYRDIRPRHIYRHTPLPHSQAIRLLYLHPGDPKRDIRISLQTHNVSDSSRLDYTAISYAWGDGACNISIECDGSIMLVTENIYQMLFHIQQKDSTRLLWVDAICINQCDAQEKSQQILLMRNIYSEAPRVIVWLGAPDKFRKVATAIATLKEMAHCYRTSAIVLFAENKDKDTNSYSEMMNYSCQSLFYFLGRPWFKRLWTFQEVCLPENPTLLCGAQEIAFNEVFDATCMIFNTSLGDDWFTQNNRSKLAWALYDCTMVRDVRRYEGPQPHRLPLSTLLWWTSVRLVKDPRDRIYSLLGLATGAAIHSLKPDYREPFEETYVKYSKAMIEDDGHLGLLSCTGRLSRNETLPTWVPDWTQELRFLPFVVPGRPYSYHFVNQGAIPQRLTWRTGGVKELCLFGYRIDTIRLIVPLDQLLEEIKRHHPTNGEPRSWKRVMKVITGLVTLASVSSPYWPSDDSAEMAFMRTLCAGCFPDSGVVDETEKLRCYGSHNRWAWEHASSARREEMEHLNLDPEKDWIATAQDIKSLYDNLFEEFCSPSTSGVEEDAGHDLLVGNSSLSSSTSIFSFVIEEICHIIRLYTCNRVLFVTANGYIGLGPLHTRASDEVCTLHGGYVPFSLRRTDVESKFELLGEAYVHGIMQGELWNKSKPAYQGKDKTSYFGDLVAMGQKASVPATAARDGPHSKCSNCRPFVEETLWDPAWSEEGLWDLDLTRTIAQEMFYRIAEKMSLGEHIVQVAIDKPVSIVEGGKKYHCTADIVAEHFSTRRIVTGLILDPKNANEDSWSRDNLSHFQRHHLEAIAQQYHSRSQPGKAPDTYEAVVIVFKSHYFMVIEGTTTPAYLDWLGHAVDFRAKPDPDFSHFSTQGWFNLWGEDGRGNLESLIMRIGMALAGERRNRPSDA</sequence>
<keyword evidence="3" id="KW-1185">Reference proteome</keyword>
<dbReference type="PANTHER" id="PTHR24148:SF64">
    <property type="entry name" value="HETEROKARYON INCOMPATIBILITY DOMAIN-CONTAINING PROTEIN"/>
    <property type="match status" value="1"/>
</dbReference>
<dbReference type="OrthoDB" id="2157530at2759"/>
<evidence type="ECO:0000313" key="3">
    <source>
        <dbReference type="Proteomes" id="UP000799750"/>
    </source>
</evidence>
<dbReference type="Proteomes" id="UP000799750">
    <property type="component" value="Unassembled WGS sequence"/>
</dbReference>
<dbReference type="Pfam" id="PF26639">
    <property type="entry name" value="Het-6_barrel"/>
    <property type="match status" value="1"/>
</dbReference>
<dbReference type="EMBL" id="MU004189">
    <property type="protein sequence ID" value="KAF2495470.1"/>
    <property type="molecule type" value="Genomic_DNA"/>
</dbReference>
<dbReference type="InterPro" id="IPR052895">
    <property type="entry name" value="HetReg/Transcr_Mod"/>
</dbReference>
<evidence type="ECO:0000313" key="2">
    <source>
        <dbReference type="EMBL" id="KAF2495470.1"/>
    </source>
</evidence>
<dbReference type="AlphaFoldDB" id="A0A6A6QU37"/>
<dbReference type="InterPro" id="IPR010730">
    <property type="entry name" value="HET"/>
</dbReference>
<feature type="domain" description="Heterokaryon incompatibility" evidence="1">
    <location>
        <begin position="86"/>
        <end position="237"/>
    </location>
</feature>
<name>A0A6A6QU37_9PEZI</name>
<organism evidence="2 3">
    <name type="scientific">Lophium mytilinum</name>
    <dbReference type="NCBI Taxonomy" id="390894"/>
    <lineage>
        <taxon>Eukaryota</taxon>
        <taxon>Fungi</taxon>
        <taxon>Dikarya</taxon>
        <taxon>Ascomycota</taxon>
        <taxon>Pezizomycotina</taxon>
        <taxon>Dothideomycetes</taxon>
        <taxon>Pleosporomycetidae</taxon>
        <taxon>Mytilinidiales</taxon>
        <taxon>Mytilinidiaceae</taxon>
        <taxon>Lophium</taxon>
    </lineage>
</organism>
<gene>
    <name evidence="2" type="ORF">BU16DRAFT_539425</name>
</gene>
<dbReference type="PANTHER" id="PTHR24148">
    <property type="entry name" value="ANKYRIN REPEAT DOMAIN-CONTAINING PROTEIN 39 HOMOLOG-RELATED"/>
    <property type="match status" value="1"/>
</dbReference>
<protein>
    <submittedName>
        <fullName evidence="2">HET-domain-containing protein</fullName>
    </submittedName>
</protein>
<evidence type="ECO:0000259" key="1">
    <source>
        <dbReference type="Pfam" id="PF06985"/>
    </source>
</evidence>
<reference evidence="2" key="1">
    <citation type="journal article" date="2020" name="Stud. Mycol.">
        <title>101 Dothideomycetes genomes: a test case for predicting lifestyles and emergence of pathogens.</title>
        <authorList>
            <person name="Haridas S."/>
            <person name="Albert R."/>
            <person name="Binder M."/>
            <person name="Bloem J."/>
            <person name="Labutti K."/>
            <person name="Salamov A."/>
            <person name="Andreopoulos B."/>
            <person name="Baker S."/>
            <person name="Barry K."/>
            <person name="Bills G."/>
            <person name="Bluhm B."/>
            <person name="Cannon C."/>
            <person name="Castanera R."/>
            <person name="Culley D."/>
            <person name="Daum C."/>
            <person name="Ezra D."/>
            <person name="Gonzalez J."/>
            <person name="Henrissat B."/>
            <person name="Kuo A."/>
            <person name="Liang C."/>
            <person name="Lipzen A."/>
            <person name="Lutzoni F."/>
            <person name="Magnuson J."/>
            <person name="Mondo S."/>
            <person name="Nolan M."/>
            <person name="Ohm R."/>
            <person name="Pangilinan J."/>
            <person name="Park H.-J."/>
            <person name="Ramirez L."/>
            <person name="Alfaro M."/>
            <person name="Sun H."/>
            <person name="Tritt A."/>
            <person name="Yoshinaga Y."/>
            <person name="Zwiers L.-H."/>
            <person name="Turgeon B."/>
            <person name="Goodwin S."/>
            <person name="Spatafora J."/>
            <person name="Crous P."/>
            <person name="Grigoriev I."/>
        </authorList>
    </citation>
    <scope>NUCLEOTIDE SEQUENCE</scope>
    <source>
        <strain evidence="2">CBS 269.34</strain>
    </source>
</reference>
<accession>A0A6A6QU37</accession>